<dbReference type="Proteomes" id="UP000230859">
    <property type="component" value="Unassembled WGS sequence"/>
</dbReference>
<gene>
    <name evidence="2" type="ORF">COV74_02725</name>
</gene>
<dbReference type="Pfam" id="PF07963">
    <property type="entry name" value="N_methyl"/>
    <property type="match status" value="1"/>
</dbReference>
<dbReference type="PROSITE" id="PS00409">
    <property type="entry name" value="PROKAR_NTER_METHYL"/>
    <property type="match status" value="1"/>
</dbReference>
<evidence type="ECO:0000256" key="1">
    <source>
        <dbReference type="SAM" id="Phobius"/>
    </source>
</evidence>
<reference evidence="2 3" key="1">
    <citation type="submission" date="2017-09" db="EMBL/GenBank/DDBJ databases">
        <title>Depth-based differentiation of microbial function through sediment-hosted aquifers and enrichment of novel symbionts in the deep terrestrial subsurface.</title>
        <authorList>
            <person name="Probst A.J."/>
            <person name="Ladd B."/>
            <person name="Jarett J.K."/>
            <person name="Geller-Mcgrath D.E."/>
            <person name="Sieber C.M."/>
            <person name="Emerson J.B."/>
            <person name="Anantharaman K."/>
            <person name="Thomas B.C."/>
            <person name="Malmstrom R."/>
            <person name="Stieglmeier M."/>
            <person name="Klingl A."/>
            <person name="Woyke T."/>
            <person name="Ryan C.M."/>
            <person name="Banfield J.F."/>
        </authorList>
    </citation>
    <scope>NUCLEOTIDE SEQUENCE [LARGE SCALE GENOMIC DNA]</scope>
    <source>
        <strain evidence="2">CG11_big_fil_rev_8_21_14_0_20_45_26</strain>
    </source>
</reference>
<evidence type="ECO:0008006" key="4">
    <source>
        <dbReference type="Google" id="ProtNLM"/>
    </source>
</evidence>
<name>A0A2H0LRG6_9BACT</name>
<sequence>MLIQFQVGKTQLQKRRSLTGFTLIEIVIVIVVLSLVAATLLTVMGAISQNVILPFMTQIATGLAEEQFERVIGLRFSQVTDEGPAAFAFPFTDYSYEITVSPVPANLFNDPSMTRYKQVEIEVSHALVGHVNVYTVVTNH</sequence>
<dbReference type="InterPro" id="IPR012902">
    <property type="entry name" value="N_methyl_site"/>
</dbReference>
<protein>
    <recommendedName>
        <fullName evidence="4">Type II secretion system protein</fullName>
    </recommendedName>
</protein>
<dbReference type="EMBL" id="PCVY01000023">
    <property type="protein sequence ID" value="PIQ86956.1"/>
    <property type="molecule type" value="Genomic_DNA"/>
</dbReference>
<accession>A0A2H0LRG6</accession>
<proteinExistence type="predicted"/>
<feature type="transmembrane region" description="Helical" evidence="1">
    <location>
        <begin position="21"/>
        <end position="47"/>
    </location>
</feature>
<dbReference type="AlphaFoldDB" id="A0A2H0LRG6"/>
<keyword evidence="1" id="KW-1133">Transmembrane helix</keyword>
<evidence type="ECO:0000313" key="3">
    <source>
        <dbReference type="Proteomes" id="UP000230859"/>
    </source>
</evidence>
<keyword evidence="1" id="KW-0472">Membrane</keyword>
<evidence type="ECO:0000313" key="2">
    <source>
        <dbReference type="EMBL" id="PIQ86956.1"/>
    </source>
</evidence>
<comment type="caution">
    <text evidence="2">The sequence shown here is derived from an EMBL/GenBank/DDBJ whole genome shotgun (WGS) entry which is preliminary data.</text>
</comment>
<organism evidence="2 3">
    <name type="scientific">Candidatus Abzuiibacterium crystallinum</name>
    <dbReference type="NCBI Taxonomy" id="1974748"/>
    <lineage>
        <taxon>Bacteria</taxon>
        <taxon>Pseudomonadati</taxon>
        <taxon>Candidatus Omnitrophota</taxon>
        <taxon>Candidatus Abzuiibacterium</taxon>
    </lineage>
</organism>
<dbReference type="NCBIfam" id="TIGR02532">
    <property type="entry name" value="IV_pilin_GFxxxE"/>
    <property type="match status" value="1"/>
</dbReference>
<keyword evidence="1" id="KW-0812">Transmembrane</keyword>